<dbReference type="SUPFAM" id="SSF48208">
    <property type="entry name" value="Six-hairpin glycosidases"/>
    <property type="match status" value="1"/>
</dbReference>
<dbReference type="GO" id="GO:0005975">
    <property type="term" value="P:carbohydrate metabolic process"/>
    <property type="evidence" value="ECO:0007669"/>
    <property type="project" value="InterPro"/>
</dbReference>
<dbReference type="PANTHER" id="PTHR12654:SF0">
    <property type="entry name" value="NON-LYSOSOMAL GLUCOSYLCERAMIDASE"/>
    <property type="match status" value="1"/>
</dbReference>
<name>A0A0M0JPM3_9EUKA</name>
<evidence type="ECO:0000259" key="1">
    <source>
        <dbReference type="Pfam" id="PF04685"/>
    </source>
</evidence>
<dbReference type="InterPro" id="IPR008928">
    <property type="entry name" value="6-hairpin_glycosidase_sf"/>
</dbReference>
<dbReference type="AlphaFoldDB" id="A0A0M0JPM3"/>
<dbReference type="GO" id="GO:0008422">
    <property type="term" value="F:beta-glucosidase activity"/>
    <property type="evidence" value="ECO:0007669"/>
    <property type="project" value="TreeGrafter"/>
</dbReference>
<protein>
    <submittedName>
        <fullName evidence="3">Uncharacterized protein</fullName>
    </submittedName>
</protein>
<dbReference type="OrthoDB" id="6019299at2759"/>
<dbReference type="InterPro" id="IPR024462">
    <property type="entry name" value="GH116_N"/>
</dbReference>
<keyword evidence="4" id="KW-1185">Reference proteome</keyword>
<dbReference type="Proteomes" id="UP000037460">
    <property type="component" value="Unassembled WGS sequence"/>
</dbReference>
<feature type="domain" description="Glycosyl-hydrolase family 116 N-terminal" evidence="2">
    <location>
        <begin position="6"/>
        <end position="138"/>
    </location>
</feature>
<dbReference type="Pfam" id="PF12215">
    <property type="entry name" value="Glyco_hydr_116N"/>
    <property type="match status" value="1"/>
</dbReference>
<dbReference type="Gene3D" id="1.50.10.10">
    <property type="match status" value="1"/>
</dbReference>
<gene>
    <name evidence="3" type="ORF">Ctob_003357</name>
</gene>
<sequence length="924" mass="97623">MRSAPPLGGLAAGTVELRADGTLHSFTIENNSPAGSAKVSTLDDAALGVWVNDGFLENARLLRTHPPDGLPGVASLDFSGAMPFSRLVPSDPSLPVGLELAVFGRSQWRVGDLAGSAVPGAAFTLTATNPTANALELGFYLLLPLQVQTGVIRSLGTFEPSCSDHSGDCTGCLSAREMRSYWAGPCVYLNASVPALGNVTCQPQATFDPSKFQNVSTVTKCPAPPVPRPPSAIACHAACTANASCSAWSFAFGSCYQHGNFSSVPAARNTPIADAASGTKGSWIRGADPRCLTLSRPGTHAASGNVSICASASVEMLASGDGAVPSGDGAVPSGNGAVPSGDGAVPRREAPVVSLGTASSPTALWKEFEGVGKLGARFEPSDPYGGAAVKLRVPAGANASLTISLGWFFPHRDFVLKDVGNHYTSLVNDSEQAARTLLEGDEVAADVASWAEVANVLAGRTQGRSSLPTWLGDSLLNSLHHTRSAMWLRDGRWRQWESFACVNVDSVHNDGERHVPYMMLWPESVPSKMRAWASGQTDDGMIQEQLACGCDTGVPAVLDAPCGRVMGDVTSMFIVYLLELWQWTANEDLLVELWPTAKRAAQWQIARAAQFGLPDKLVDTYDGLNLAQYNVSCFSGLFHLLAMRAATELALSPAVDDPGFAAKCSRAFEVGRVAMDELLWNTTGSFYRSYTGADAIMADALYAQVLADSLGLGTLTTDAQVTSHLRAVLRENDTPYGLLCQTGRYPYPGPNPGHNDSDNSVWMMANANWATLSIWRGGDVDEALGVLNTTFSWWRSSLNDLWNVVALHGGLGYGAEGQPLANSHYGYHMVAWHVVFALSGQRYDATNPLGSGNLTFAPKVPIPFELPVLVPGTVARLSGAASGYTLAILSGKPLRLAFVAVAGDSHRPAGLPRVLVPGDSVSWS</sequence>
<dbReference type="InterPro" id="IPR006775">
    <property type="entry name" value="GH116_catalytic"/>
</dbReference>
<proteinExistence type="predicted"/>
<dbReference type="InterPro" id="IPR012341">
    <property type="entry name" value="6hp_glycosidase-like_sf"/>
</dbReference>
<reference evidence="4" key="1">
    <citation type="journal article" date="2015" name="PLoS Genet.">
        <title>Genome Sequence and Transcriptome Analyses of Chrysochromulina tobin: Metabolic Tools for Enhanced Algal Fitness in the Prominent Order Prymnesiales (Haptophyceae).</title>
        <authorList>
            <person name="Hovde B.T."/>
            <person name="Deodato C.R."/>
            <person name="Hunsperger H.M."/>
            <person name="Ryken S.A."/>
            <person name="Yost W."/>
            <person name="Jha R.K."/>
            <person name="Patterson J."/>
            <person name="Monnat R.J. Jr."/>
            <person name="Barlow S.B."/>
            <person name="Starkenburg S.R."/>
            <person name="Cattolico R.A."/>
        </authorList>
    </citation>
    <scope>NUCLEOTIDE SEQUENCE</scope>
    <source>
        <strain evidence="4">CCMP291</strain>
    </source>
</reference>
<dbReference type="Pfam" id="PF04685">
    <property type="entry name" value="DUF608"/>
    <property type="match status" value="1"/>
</dbReference>
<dbReference type="InterPro" id="IPR052566">
    <property type="entry name" value="Non-lysos_glucosylceramidase"/>
</dbReference>
<organism evidence="3 4">
    <name type="scientific">Chrysochromulina tobinii</name>
    <dbReference type="NCBI Taxonomy" id="1460289"/>
    <lineage>
        <taxon>Eukaryota</taxon>
        <taxon>Haptista</taxon>
        <taxon>Haptophyta</taxon>
        <taxon>Prymnesiophyceae</taxon>
        <taxon>Prymnesiales</taxon>
        <taxon>Chrysochromulinaceae</taxon>
        <taxon>Chrysochromulina</taxon>
    </lineage>
</organism>
<comment type="caution">
    <text evidence="3">The sequence shown here is derived from an EMBL/GenBank/DDBJ whole genome shotgun (WGS) entry which is preliminary data.</text>
</comment>
<dbReference type="PANTHER" id="PTHR12654">
    <property type="entry name" value="BILE ACID BETA-GLUCOSIDASE-RELATED"/>
    <property type="match status" value="1"/>
</dbReference>
<dbReference type="EMBL" id="JWZX01002559">
    <property type="protein sequence ID" value="KOO28524.1"/>
    <property type="molecule type" value="Genomic_DNA"/>
</dbReference>
<accession>A0A0M0JPM3</accession>
<dbReference type="Gene3D" id="3.50.4.10">
    <property type="entry name" value="Hepatocyte Growth Factor"/>
    <property type="match status" value="1"/>
</dbReference>
<evidence type="ECO:0000259" key="2">
    <source>
        <dbReference type="Pfam" id="PF12215"/>
    </source>
</evidence>
<evidence type="ECO:0000313" key="3">
    <source>
        <dbReference type="EMBL" id="KOO28524.1"/>
    </source>
</evidence>
<evidence type="ECO:0000313" key="4">
    <source>
        <dbReference type="Proteomes" id="UP000037460"/>
    </source>
</evidence>
<feature type="domain" description="Glycosyl-hydrolase family 116 catalytic region" evidence="1">
    <location>
        <begin position="568"/>
        <end position="763"/>
    </location>
</feature>